<accession>A0AAU9JR07</accession>
<protein>
    <submittedName>
        <fullName evidence="2">Uncharacterized protein</fullName>
    </submittedName>
</protein>
<reference evidence="2" key="1">
    <citation type="submission" date="2021-09" db="EMBL/GenBank/DDBJ databases">
        <authorList>
            <consortium name="AG Swart"/>
            <person name="Singh M."/>
            <person name="Singh A."/>
            <person name="Seah K."/>
            <person name="Emmerich C."/>
        </authorList>
    </citation>
    <scope>NUCLEOTIDE SEQUENCE</scope>
    <source>
        <strain evidence="2">ATCC30299</strain>
    </source>
</reference>
<organism evidence="2 3">
    <name type="scientific">Blepharisma stoltei</name>
    <dbReference type="NCBI Taxonomy" id="1481888"/>
    <lineage>
        <taxon>Eukaryota</taxon>
        <taxon>Sar</taxon>
        <taxon>Alveolata</taxon>
        <taxon>Ciliophora</taxon>
        <taxon>Postciliodesmatophora</taxon>
        <taxon>Heterotrichea</taxon>
        <taxon>Heterotrichida</taxon>
        <taxon>Blepharismidae</taxon>
        <taxon>Blepharisma</taxon>
    </lineage>
</organism>
<feature type="region of interest" description="Disordered" evidence="1">
    <location>
        <begin position="517"/>
        <end position="564"/>
    </location>
</feature>
<sequence>MIRWSRRLLAKEWMKFFSKTDYYNTHYDRSFKDSSDYSVIMGALRDWYLQMHRKDMTPKQVLRAASVFNVMRINAETTDEMNALNTLSFSIQKITEDANTEWLPEMISNFCIFSTRNNETFESLFNSPGILERIIEKSFTNLNDFDIGKLAILVNTLRTKKSRSFNVLYEHLFSRFNNTTDFTCFSEEALSEVTKAIFLKQNQEYAIENVQENLFNSKSMDAFKSRLYKIFSDLENKEDMVITVCGGFNNLIGPSKREIFDFMFTAITKYLNLYNDRINPGYRHSNANKLIKIVECFDHTHPYAQSLYKQVTASIYYHNIFRTSSIFSKMSMKKKAYFVANCLKLTVKYKSFELAFLDYAVSFLSNDPIQNSLEYFDTVLSSLALLNYSKRFSDSTPFTPGLKENWEKFLEISIENVESILEGFGAGSSKLMLDNKKEIAQSVIRILWSYCSFQKFSQNLFSLAINTDILTKNNIEDNDDNILSMLLVIQNKITEESESNISLSPGLTRKIEKYKKKLKKASKQTKKVKKAKEETKDENKEEKPESKQTKIASEEFESSKAQIL</sequence>
<dbReference type="Proteomes" id="UP001162131">
    <property type="component" value="Unassembled WGS sequence"/>
</dbReference>
<name>A0AAU9JR07_9CILI</name>
<evidence type="ECO:0000313" key="2">
    <source>
        <dbReference type="EMBL" id="CAG9329672.1"/>
    </source>
</evidence>
<feature type="compositionally biased region" description="Basic and acidic residues" evidence="1">
    <location>
        <begin position="531"/>
        <end position="548"/>
    </location>
</feature>
<dbReference type="EMBL" id="CAJZBQ010000048">
    <property type="protein sequence ID" value="CAG9329672.1"/>
    <property type="molecule type" value="Genomic_DNA"/>
</dbReference>
<keyword evidence="3" id="KW-1185">Reference proteome</keyword>
<evidence type="ECO:0000313" key="3">
    <source>
        <dbReference type="Proteomes" id="UP001162131"/>
    </source>
</evidence>
<evidence type="ECO:0000256" key="1">
    <source>
        <dbReference type="SAM" id="MobiDB-lite"/>
    </source>
</evidence>
<gene>
    <name evidence="2" type="ORF">BSTOLATCC_MIC49295</name>
</gene>
<dbReference type="AlphaFoldDB" id="A0AAU9JR07"/>
<proteinExistence type="predicted"/>
<feature type="compositionally biased region" description="Basic residues" evidence="1">
    <location>
        <begin position="517"/>
        <end position="530"/>
    </location>
</feature>
<comment type="caution">
    <text evidence="2">The sequence shown here is derived from an EMBL/GenBank/DDBJ whole genome shotgun (WGS) entry which is preliminary data.</text>
</comment>